<evidence type="ECO:0000313" key="2">
    <source>
        <dbReference type="EMBL" id="CAJ1394430.1"/>
    </source>
</evidence>
<keyword evidence="3" id="KW-1185">Reference proteome</keyword>
<dbReference type="InterPro" id="IPR027417">
    <property type="entry name" value="P-loop_NTPase"/>
</dbReference>
<dbReference type="PRINTS" id="PR00892">
    <property type="entry name" value="RABGDI"/>
</dbReference>
<dbReference type="EMBL" id="CAUJNA010002835">
    <property type="protein sequence ID" value="CAJ1394430.1"/>
    <property type="molecule type" value="Genomic_DNA"/>
</dbReference>
<dbReference type="AlphaFoldDB" id="A0AA36N144"/>
<dbReference type="Gene3D" id="1.10.405.10">
    <property type="entry name" value="Guanine Nucleotide Dissociation Inhibitor, domain 1"/>
    <property type="match status" value="1"/>
</dbReference>
<evidence type="ECO:0008006" key="4">
    <source>
        <dbReference type="Google" id="ProtNLM"/>
    </source>
</evidence>
<dbReference type="InterPro" id="IPR018203">
    <property type="entry name" value="GDP_dissociation_inhibitor"/>
</dbReference>
<dbReference type="Gene3D" id="3.40.50.300">
    <property type="entry name" value="P-loop containing nucleotide triphosphate hydrolases"/>
    <property type="match status" value="1"/>
</dbReference>
<dbReference type="PANTHER" id="PTHR11787:SF8">
    <property type="entry name" value="RAB GDP DISSOCIATION INHIBITOR"/>
    <property type="match status" value="1"/>
</dbReference>
<dbReference type="Proteomes" id="UP001178507">
    <property type="component" value="Unassembled WGS sequence"/>
</dbReference>
<protein>
    <recommendedName>
        <fullName evidence="4">Rab GDP dissociation inhibitor</fullName>
    </recommendedName>
</protein>
<evidence type="ECO:0000313" key="3">
    <source>
        <dbReference type="Proteomes" id="UP001178507"/>
    </source>
</evidence>
<name>A0AA36N144_9DINO</name>
<dbReference type="GO" id="GO:0005093">
    <property type="term" value="F:Rab GDP-dissociation inhibitor activity"/>
    <property type="evidence" value="ECO:0007669"/>
    <property type="project" value="InterPro"/>
</dbReference>
<evidence type="ECO:0000256" key="1">
    <source>
        <dbReference type="ARBA" id="ARBA00005593"/>
    </source>
</evidence>
<gene>
    <name evidence="2" type="ORF">EVOR1521_LOCUS19084</name>
</gene>
<organism evidence="2 3">
    <name type="scientific">Effrenium voratum</name>
    <dbReference type="NCBI Taxonomy" id="2562239"/>
    <lineage>
        <taxon>Eukaryota</taxon>
        <taxon>Sar</taxon>
        <taxon>Alveolata</taxon>
        <taxon>Dinophyceae</taxon>
        <taxon>Suessiales</taxon>
        <taxon>Symbiodiniaceae</taxon>
        <taxon>Effrenium</taxon>
    </lineage>
</organism>
<dbReference type="SUPFAM" id="SSF54373">
    <property type="entry name" value="FAD-linked reductases, C-terminal domain"/>
    <property type="match status" value="1"/>
</dbReference>
<dbReference type="Pfam" id="PF00996">
    <property type="entry name" value="GDI"/>
    <property type="match status" value="1"/>
</dbReference>
<dbReference type="SUPFAM" id="SSF51905">
    <property type="entry name" value="FAD/NAD(P)-binding domain"/>
    <property type="match status" value="2"/>
</dbReference>
<dbReference type="FunFam" id="1.10.405.10:FF:000011">
    <property type="entry name" value="Rab GDP dissociation inhibitor"/>
    <property type="match status" value="1"/>
</dbReference>
<dbReference type="GO" id="GO:0007264">
    <property type="term" value="P:small GTPase-mediated signal transduction"/>
    <property type="evidence" value="ECO:0007669"/>
    <property type="project" value="InterPro"/>
</dbReference>
<dbReference type="GO" id="GO:0016192">
    <property type="term" value="P:vesicle-mediated transport"/>
    <property type="evidence" value="ECO:0007669"/>
    <property type="project" value="TreeGrafter"/>
</dbReference>
<dbReference type="PRINTS" id="PR00891">
    <property type="entry name" value="RABGDIREP"/>
</dbReference>
<dbReference type="InterPro" id="IPR000806">
    <property type="entry name" value="RabGDI"/>
</dbReference>
<dbReference type="Gene3D" id="3.30.519.10">
    <property type="entry name" value="Guanine Nucleotide Dissociation Inhibitor, domain 2"/>
    <property type="match status" value="1"/>
</dbReference>
<dbReference type="GO" id="GO:0005737">
    <property type="term" value="C:cytoplasm"/>
    <property type="evidence" value="ECO:0007669"/>
    <property type="project" value="TreeGrafter"/>
</dbReference>
<sequence>MRVAALGLLPAASSFGLQGGFVSMDKAKTRQKRFLKALHAENIFLPGFATQKGTHARLDVQQIIIERCRQANAPACLVLEDFVRWEPGDLRRAVEAALVLGDFDVVILGRNERQIRCDDIEPSPGLFSRLSCTPMFNYAYVVHQRYLAGMLEILQMGGRVCGYQTDLYFATERMYRLPEETLWYVQSPLPTFVRSALPRRQGHFAARCFATLRSRRAFLMIHPMRTAGTSFCDLASQWFLLNRRGGAGSDRNCRLDKTAVFADVAGAPLLDPDIQAPQLFARGIGYIAMEPSFTHWSDGEFFYNRSDGPGMERLWAALTNSAFWQSYVTVLLVTRDPLDRYLSWLRYCLPSCTSYKAEPGSLLRGQMSRRAILAHCIQAHTPKFMEMLFEPGQTRNNLSYRSPLRFRHPQRQNTAGCRGYHIGYHRAQASNCLARHLVPLPSRPSERHLQQALATLQRFEVVMDPSLPNESSALLQDAFRRNIDCVGCAEIPSLPLPQSKPGANLLDRGISQTLPPAVLALFEEHNKIDRALVASGRSLIRRRFAELEEKHARLKECILSGLLSVHGKKVLHLDRNPYYGGDCASLNITNLWQKFMPGSEPPKELGQNREWNVDLIPKFIMASGDLVKILLKTKVSRYLEWKSCEGTYVYQYQEAGLFSGAKYIHKVPATAGDGLKSPLMGMLEKPRFINFAQFIMGWEDDKPSTHQDIDPRRHTMAQVYQKFGLQETTIDFIGHAVALWPNDSYLNGPCGPTILKCRLYLQSVLQYGGSPFIYPIYGLGGLPEGFSRLAAIHRGTYMLNKPVDGFAYDEQGKVIGVRSGEEVAKCKMVICDPSYAEPTRTEVKGQVIRAICILGAPIPETKNQEGKPALSCQIIFPQKQLKRKNDVYVMMVSWAHCIAAKEKYVAIVSTVVETSNPEKEIEPALKLLGPVQHKFVQISEIREPVTDGAADGVFVTSSYDPSSHFEDASTEVLALWKKITGESLDLTVLPEDEDQ</sequence>
<proteinExistence type="inferred from homology"/>
<comment type="similarity">
    <text evidence="1">Belongs to the Rab GDI family.</text>
</comment>
<dbReference type="PANTHER" id="PTHR11787">
    <property type="entry name" value="RAB GDP-DISSOCIATION INHIBITOR"/>
    <property type="match status" value="1"/>
</dbReference>
<reference evidence="2" key="1">
    <citation type="submission" date="2023-08" db="EMBL/GenBank/DDBJ databases">
        <authorList>
            <person name="Chen Y."/>
            <person name="Shah S."/>
            <person name="Dougan E. K."/>
            <person name="Thang M."/>
            <person name="Chan C."/>
        </authorList>
    </citation>
    <scope>NUCLEOTIDE SEQUENCE</scope>
</reference>
<comment type="caution">
    <text evidence="2">The sequence shown here is derived from an EMBL/GenBank/DDBJ whole genome shotgun (WGS) entry which is preliminary data.</text>
</comment>
<dbReference type="GO" id="GO:0015031">
    <property type="term" value="P:protein transport"/>
    <property type="evidence" value="ECO:0007669"/>
    <property type="project" value="InterPro"/>
</dbReference>
<accession>A0AA36N144</accession>
<dbReference type="Gene3D" id="3.50.50.60">
    <property type="entry name" value="FAD/NAD(P)-binding domain"/>
    <property type="match status" value="1"/>
</dbReference>
<dbReference type="InterPro" id="IPR036188">
    <property type="entry name" value="FAD/NAD-bd_sf"/>
</dbReference>